<evidence type="ECO:0000256" key="7">
    <source>
        <dbReference type="ARBA" id="ARBA00023016"/>
    </source>
</evidence>
<comment type="caution">
    <text evidence="8">The sequence shown here is derived from an EMBL/GenBank/DDBJ whole genome shotgun (WGS) entry which is preliminary data.</text>
</comment>
<dbReference type="Pfam" id="PF07927">
    <property type="entry name" value="HicA_toxin"/>
    <property type="match status" value="1"/>
</dbReference>
<protein>
    <submittedName>
        <fullName evidence="8">YcfA family protein</fullName>
    </submittedName>
</protein>
<keyword evidence="5" id="KW-0378">Hydrolase</keyword>
<dbReference type="GO" id="GO:0016787">
    <property type="term" value="F:hydrolase activity"/>
    <property type="evidence" value="ECO:0007669"/>
    <property type="project" value="UniProtKB-KW"/>
</dbReference>
<name>A0A480A0J6_9CYAN</name>
<dbReference type="InterPro" id="IPR038570">
    <property type="entry name" value="HicA_sf"/>
</dbReference>
<reference evidence="9" key="1">
    <citation type="submission" date="2019-02" db="EMBL/GenBank/DDBJ databases">
        <title>Draft genome sequence of Sphaerospermopsis reniformis NIES-1949.</title>
        <authorList>
            <person name="Yamaguchi H."/>
            <person name="Suzuki S."/>
            <person name="Kawachi M."/>
        </authorList>
    </citation>
    <scope>NUCLEOTIDE SEQUENCE [LARGE SCALE GENOMIC DNA]</scope>
    <source>
        <strain evidence="9">NIES-1949</strain>
    </source>
</reference>
<evidence type="ECO:0000256" key="4">
    <source>
        <dbReference type="ARBA" id="ARBA00022759"/>
    </source>
</evidence>
<evidence type="ECO:0000256" key="6">
    <source>
        <dbReference type="ARBA" id="ARBA00022884"/>
    </source>
</evidence>
<dbReference type="GO" id="GO:0003729">
    <property type="term" value="F:mRNA binding"/>
    <property type="evidence" value="ECO:0007669"/>
    <property type="project" value="InterPro"/>
</dbReference>
<comment type="similarity">
    <text evidence="1">Belongs to the HicA mRNA interferase family.</text>
</comment>
<evidence type="ECO:0000256" key="5">
    <source>
        <dbReference type="ARBA" id="ARBA00022801"/>
    </source>
</evidence>
<keyword evidence="6" id="KW-0694">RNA-binding</keyword>
<sequence>MSKLPIVSGLECVKALEKIGFFVDRQRGSHIILVREEPRTTISVPDHKELDRGTLRGIIRQAGLSVDEFIELL</sequence>
<dbReference type="EMBL" id="BJCE01000142">
    <property type="protein sequence ID" value="GCL38439.1"/>
    <property type="molecule type" value="Genomic_DNA"/>
</dbReference>
<dbReference type="Gene3D" id="3.30.920.30">
    <property type="entry name" value="Hypothetical protein"/>
    <property type="match status" value="1"/>
</dbReference>
<dbReference type="GO" id="GO:0004519">
    <property type="term" value="F:endonuclease activity"/>
    <property type="evidence" value="ECO:0007669"/>
    <property type="project" value="UniProtKB-KW"/>
</dbReference>
<dbReference type="Proteomes" id="UP000300142">
    <property type="component" value="Unassembled WGS sequence"/>
</dbReference>
<keyword evidence="7" id="KW-0346">Stress response</keyword>
<keyword evidence="2" id="KW-1277">Toxin-antitoxin system</keyword>
<evidence type="ECO:0000256" key="3">
    <source>
        <dbReference type="ARBA" id="ARBA00022722"/>
    </source>
</evidence>
<accession>A0A480A0J6</accession>
<dbReference type="RefSeq" id="WP_096569159.1">
    <property type="nucleotide sequence ID" value="NZ_BJCE01000142.1"/>
</dbReference>
<organism evidence="8 9">
    <name type="scientific">Sphaerospermopsis reniformis</name>
    <dbReference type="NCBI Taxonomy" id="531300"/>
    <lineage>
        <taxon>Bacteria</taxon>
        <taxon>Bacillati</taxon>
        <taxon>Cyanobacteriota</taxon>
        <taxon>Cyanophyceae</taxon>
        <taxon>Nostocales</taxon>
        <taxon>Aphanizomenonaceae</taxon>
        <taxon>Sphaerospermopsis</taxon>
    </lineage>
</organism>
<evidence type="ECO:0000256" key="1">
    <source>
        <dbReference type="ARBA" id="ARBA00006620"/>
    </source>
</evidence>
<gene>
    <name evidence="8" type="ORF">SR1949_35540</name>
</gene>
<dbReference type="InterPro" id="IPR012933">
    <property type="entry name" value="HicA_mRNA_interferase"/>
</dbReference>
<evidence type="ECO:0000313" key="9">
    <source>
        <dbReference type="Proteomes" id="UP000300142"/>
    </source>
</evidence>
<evidence type="ECO:0000256" key="2">
    <source>
        <dbReference type="ARBA" id="ARBA00022649"/>
    </source>
</evidence>
<dbReference type="PANTHER" id="PTHR34873">
    <property type="entry name" value="SSR1766 PROTEIN"/>
    <property type="match status" value="1"/>
</dbReference>
<dbReference type="SUPFAM" id="SSF54786">
    <property type="entry name" value="YcfA/nrd intein domain"/>
    <property type="match status" value="1"/>
</dbReference>
<evidence type="ECO:0000313" key="8">
    <source>
        <dbReference type="EMBL" id="GCL38439.1"/>
    </source>
</evidence>
<proteinExistence type="inferred from homology"/>
<keyword evidence="9" id="KW-1185">Reference proteome</keyword>
<dbReference type="AlphaFoldDB" id="A0A480A0J6"/>
<dbReference type="PANTHER" id="PTHR34873:SF3">
    <property type="entry name" value="ADDICTION MODULE TOXIN, HICA FAMILY"/>
    <property type="match status" value="1"/>
</dbReference>
<keyword evidence="4" id="KW-0255">Endonuclease</keyword>
<keyword evidence="3" id="KW-0540">Nuclease</keyword>